<dbReference type="InterPro" id="IPR001387">
    <property type="entry name" value="Cro/C1-type_HTH"/>
</dbReference>
<organism evidence="3 4">
    <name type="scientific">Candidatus Scatousia excrementipullorum</name>
    <dbReference type="NCBI Taxonomy" id="2840936"/>
    <lineage>
        <taxon>Bacteria</taxon>
        <taxon>Candidatus Scatousia</taxon>
    </lineage>
</organism>
<comment type="caution">
    <text evidence="3">The sequence shown here is derived from an EMBL/GenBank/DDBJ whole genome shotgun (WGS) entry which is preliminary data.</text>
</comment>
<evidence type="ECO:0000259" key="2">
    <source>
        <dbReference type="PROSITE" id="PS50943"/>
    </source>
</evidence>
<dbReference type="EMBL" id="JADIND010000077">
    <property type="protein sequence ID" value="MBO8430442.1"/>
    <property type="molecule type" value="Genomic_DNA"/>
</dbReference>
<evidence type="ECO:0000313" key="4">
    <source>
        <dbReference type="Proteomes" id="UP000823632"/>
    </source>
</evidence>
<dbReference type="SMART" id="SM00530">
    <property type="entry name" value="HTH_XRE"/>
    <property type="match status" value="1"/>
</dbReference>
<dbReference type="GO" id="GO:0003700">
    <property type="term" value="F:DNA-binding transcription factor activity"/>
    <property type="evidence" value="ECO:0007669"/>
    <property type="project" value="TreeGrafter"/>
</dbReference>
<dbReference type="GO" id="GO:0005829">
    <property type="term" value="C:cytosol"/>
    <property type="evidence" value="ECO:0007669"/>
    <property type="project" value="TreeGrafter"/>
</dbReference>
<evidence type="ECO:0000313" key="3">
    <source>
        <dbReference type="EMBL" id="MBO8430442.1"/>
    </source>
</evidence>
<feature type="domain" description="HTH cro/C1-type" evidence="2">
    <location>
        <begin position="11"/>
        <end position="65"/>
    </location>
</feature>
<keyword evidence="1" id="KW-0238">DNA-binding</keyword>
<name>A0A9D9DM70_9BACT</name>
<protein>
    <submittedName>
        <fullName evidence="3">Helix-turn-helix transcriptional regulator</fullName>
    </submittedName>
</protein>
<reference evidence="3" key="1">
    <citation type="submission" date="2020-10" db="EMBL/GenBank/DDBJ databases">
        <authorList>
            <person name="Gilroy R."/>
        </authorList>
    </citation>
    <scope>NUCLEOTIDE SEQUENCE</scope>
    <source>
        <strain evidence="3">10192</strain>
    </source>
</reference>
<sequence length="108" mass="12569">MGIKKQLGQKIRRIRLNRGLTQEQLSEMIDVSQRTLSGIETGDNFVTAETFDKLSKSLNVSIEDFFFTEHLKSEEELSDEIIKSVKLLKNNHQKLEFLYRIVQALKLE</sequence>
<evidence type="ECO:0000256" key="1">
    <source>
        <dbReference type="ARBA" id="ARBA00023125"/>
    </source>
</evidence>
<dbReference type="InterPro" id="IPR011990">
    <property type="entry name" value="TPR-like_helical_dom_sf"/>
</dbReference>
<dbReference type="PROSITE" id="PS50943">
    <property type="entry name" value="HTH_CROC1"/>
    <property type="match status" value="1"/>
</dbReference>
<dbReference type="AlphaFoldDB" id="A0A9D9DM70"/>
<dbReference type="InterPro" id="IPR010982">
    <property type="entry name" value="Lambda_DNA-bd_dom_sf"/>
</dbReference>
<dbReference type="Pfam" id="PF01381">
    <property type="entry name" value="HTH_3"/>
    <property type="match status" value="1"/>
</dbReference>
<dbReference type="PANTHER" id="PTHR46797:SF1">
    <property type="entry name" value="METHYLPHOSPHONATE SYNTHASE"/>
    <property type="match status" value="1"/>
</dbReference>
<dbReference type="Gene3D" id="1.25.40.10">
    <property type="entry name" value="Tetratricopeptide repeat domain"/>
    <property type="match status" value="1"/>
</dbReference>
<proteinExistence type="predicted"/>
<reference evidence="3" key="2">
    <citation type="journal article" date="2021" name="PeerJ">
        <title>Extensive microbial diversity within the chicken gut microbiome revealed by metagenomics and culture.</title>
        <authorList>
            <person name="Gilroy R."/>
            <person name="Ravi A."/>
            <person name="Getino M."/>
            <person name="Pursley I."/>
            <person name="Horton D.L."/>
            <person name="Alikhan N.F."/>
            <person name="Baker D."/>
            <person name="Gharbi K."/>
            <person name="Hall N."/>
            <person name="Watson M."/>
            <person name="Adriaenssens E.M."/>
            <person name="Foster-Nyarko E."/>
            <person name="Jarju S."/>
            <person name="Secka A."/>
            <person name="Antonio M."/>
            <person name="Oren A."/>
            <person name="Chaudhuri R.R."/>
            <person name="La Ragione R."/>
            <person name="Hildebrand F."/>
            <person name="Pallen M.J."/>
        </authorList>
    </citation>
    <scope>NUCLEOTIDE SEQUENCE</scope>
    <source>
        <strain evidence="3">10192</strain>
    </source>
</reference>
<gene>
    <name evidence="3" type="ORF">IAC76_03570</name>
</gene>
<dbReference type="GO" id="GO:0003677">
    <property type="term" value="F:DNA binding"/>
    <property type="evidence" value="ECO:0007669"/>
    <property type="project" value="UniProtKB-KW"/>
</dbReference>
<accession>A0A9D9DM70</accession>
<dbReference type="InterPro" id="IPR050807">
    <property type="entry name" value="TransReg_Diox_bact_type"/>
</dbReference>
<dbReference type="PANTHER" id="PTHR46797">
    <property type="entry name" value="HTH-TYPE TRANSCRIPTIONAL REGULATOR"/>
    <property type="match status" value="1"/>
</dbReference>
<dbReference type="Proteomes" id="UP000823632">
    <property type="component" value="Unassembled WGS sequence"/>
</dbReference>
<dbReference type="SUPFAM" id="SSF47413">
    <property type="entry name" value="lambda repressor-like DNA-binding domains"/>
    <property type="match status" value="1"/>
</dbReference>
<dbReference type="CDD" id="cd00093">
    <property type="entry name" value="HTH_XRE"/>
    <property type="match status" value="1"/>
</dbReference>